<dbReference type="InterPro" id="IPR047937">
    <property type="entry name" value="Eex_IncN-like"/>
</dbReference>
<gene>
    <name evidence="1" type="ORF">CQ405_01115</name>
</gene>
<evidence type="ECO:0000313" key="1">
    <source>
        <dbReference type="EMBL" id="PSM53177.1"/>
    </source>
</evidence>
<keyword evidence="2" id="KW-1185">Reference proteome</keyword>
<organism evidence="1 2">
    <name type="scientific">Campylobacter blaseri</name>
    <dbReference type="NCBI Taxonomy" id="2042961"/>
    <lineage>
        <taxon>Bacteria</taxon>
        <taxon>Pseudomonadati</taxon>
        <taxon>Campylobacterota</taxon>
        <taxon>Epsilonproteobacteria</taxon>
        <taxon>Campylobacterales</taxon>
        <taxon>Campylobacteraceae</taxon>
        <taxon>Campylobacter</taxon>
    </lineage>
</organism>
<dbReference type="Proteomes" id="UP000240535">
    <property type="component" value="Unassembled WGS sequence"/>
</dbReference>
<protein>
    <submittedName>
        <fullName evidence="1">Uncharacterized protein</fullName>
    </submittedName>
</protein>
<evidence type="ECO:0000313" key="2">
    <source>
        <dbReference type="Proteomes" id="UP000240535"/>
    </source>
</evidence>
<dbReference type="RefSeq" id="WP_106869708.1">
    <property type="nucleotide sequence ID" value="NZ_CP053841.1"/>
</dbReference>
<dbReference type="EMBL" id="PDHH01000001">
    <property type="protein sequence ID" value="PSM53177.1"/>
    <property type="molecule type" value="Genomic_DNA"/>
</dbReference>
<proteinExistence type="predicted"/>
<dbReference type="PROSITE" id="PS51257">
    <property type="entry name" value="PROKAR_LIPOPROTEIN"/>
    <property type="match status" value="1"/>
</dbReference>
<comment type="caution">
    <text evidence="1">The sequence shown here is derived from an EMBL/GenBank/DDBJ whole genome shotgun (WGS) entry which is preliminary data.</text>
</comment>
<reference evidence="2" key="1">
    <citation type="submission" date="2017-10" db="EMBL/GenBank/DDBJ databases">
        <title>Campylobacter species from seals.</title>
        <authorList>
            <person name="Gilbert M.J."/>
            <person name="Zomer A.L."/>
            <person name="Timmerman A.J."/>
            <person name="Duim B."/>
            <person name="Wagenaar J.A."/>
        </authorList>
    </citation>
    <scope>NUCLEOTIDE SEQUENCE [LARGE SCALE GENOMIC DNA]</scope>
    <source>
        <strain evidence="2">17S00004-5</strain>
    </source>
</reference>
<accession>A0A2P8R3U3</accession>
<dbReference type="AlphaFoldDB" id="A0A2P8R3U3"/>
<dbReference type="NCBIfam" id="NF033894">
    <property type="entry name" value="Eex_IncN"/>
    <property type="match status" value="1"/>
</dbReference>
<name>A0A2P8R3U3_9BACT</name>
<sequence length="301" mass="35263">MKKNIVLFGVILFLIGCGEPKSVDYFVKNKKSFEETYEKCNLAKKYNTFSKFSEKELVECENVSKAKIQLDKMRKIELKKKTEERKKIFLENYDKFKEYSAKCEFKYYNLEEAEKNIDCYALQSNKLKIKEFYKDKKLVFFEKNIDKIYPEIERCEKLNSGISFGNYKNIDDQINCSAAYAAKNKILPELKAKYSNELENNLNEIFPSADECAKIRGEFGIANYSSIDQEAKCQAARDASIYFVSQKIDEKKNYYREHLDEIASEIKRCKEIVGGKSLRTILRFDDINDHISCMAAQRADY</sequence>